<protein>
    <submittedName>
        <fullName evidence="2">Uncharacterized protein</fullName>
    </submittedName>
</protein>
<evidence type="ECO:0000313" key="2">
    <source>
        <dbReference type="EMBL" id="EFP97803.1"/>
    </source>
</evidence>
<gene>
    <name evidence="2" type="ORF">VIBC2010_00869</name>
</gene>
<proteinExistence type="predicted"/>
<feature type="compositionally biased region" description="Polar residues" evidence="1">
    <location>
        <begin position="8"/>
        <end position="25"/>
    </location>
</feature>
<feature type="compositionally biased region" description="Polar residues" evidence="1">
    <location>
        <begin position="32"/>
        <end position="58"/>
    </location>
</feature>
<feature type="region of interest" description="Disordered" evidence="1">
    <location>
        <begin position="1"/>
        <end position="66"/>
    </location>
</feature>
<dbReference type="AlphaFoldDB" id="E3BGJ5"/>
<dbReference type="RefSeq" id="WP_009600082.1">
    <property type="nucleotide sequence ID" value="NZ_AEIU01000046.1"/>
</dbReference>
<evidence type="ECO:0000313" key="3">
    <source>
        <dbReference type="Proteomes" id="UP000002943"/>
    </source>
</evidence>
<name>E3BGJ5_9VIBR</name>
<organism evidence="2 3">
    <name type="scientific">Vibrio caribbeanicus ATCC BAA-2122</name>
    <dbReference type="NCBI Taxonomy" id="796620"/>
    <lineage>
        <taxon>Bacteria</taxon>
        <taxon>Pseudomonadati</taxon>
        <taxon>Pseudomonadota</taxon>
        <taxon>Gammaproteobacteria</taxon>
        <taxon>Vibrionales</taxon>
        <taxon>Vibrionaceae</taxon>
        <taxon>Vibrio</taxon>
    </lineage>
</organism>
<dbReference type="STRING" id="796620.VIBC2010_00869"/>
<sequence length="294" mass="32083">MPEITTKPVETNLTSNISPLPSDNEPSVRLTAATSNLSQSTTPSRSMNEATHSIQNLSAGDKQPQVDSLAQIKTQSTPENNVLDNARVEVSKIGAKKDSFGNLELEVSNKRSFSIASMDKGIFIPSQGAAKEKVVNVHQGKSLKNNTVHSDWNRRRAPSDKHSLNISSIAKPSKRSSNGDLIGKLIQGKTTAQQMFLFKSNSQSETTFPRSGFHIEYKSEVFDSKGTKLASDEVEIPPNSDNYAIISIKKYPENVTIDGVTAEKGSGDPVEAKWKISRDAQVTGDELKWNVDPI</sequence>
<dbReference type="EMBL" id="AEIU01000046">
    <property type="protein sequence ID" value="EFP97803.1"/>
    <property type="molecule type" value="Genomic_DNA"/>
</dbReference>
<evidence type="ECO:0000256" key="1">
    <source>
        <dbReference type="SAM" id="MobiDB-lite"/>
    </source>
</evidence>
<dbReference type="eggNOG" id="ENOG5033PXX">
    <property type="taxonomic scope" value="Bacteria"/>
</dbReference>
<comment type="caution">
    <text evidence="2">The sequence shown here is derived from an EMBL/GenBank/DDBJ whole genome shotgun (WGS) entry which is preliminary data.</text>
</comment>
<accession>E3BGJ5</accession>
<keyword evidence="3" id="KW-1185">Reference proteome</keyword>
<reference evidence="2 3" key="1">
    <citation type="journal article" date="2012" name="Int. J. Syst. Evol. Microbiol.">
        <title>Vibrio caribbeanicus sp. nov., isolated from the marine sponge Scleritoderma cyanea.</title>
        <authorList>
            <person name="Hoffmann M."/>
            <person name="Monday S.R."/>
            <person name="Allard M.W."/>
            <person name="Strain E.A."/>
            <person name="Whittaker P."/>
            <person name="Naum M."/>
            <person name="McCarthy P.J."/>
            <person name="Lopez J.V."/>
            <person name="Fischer M."/>
            <person name="Brown E.W."/>
        </authorList>
    </citation>
    <scope>NUCLEOTIDE SEQUENCE [LARGE SCALE GENOMIC DNA]</scope>
    <source>
        <strain evidence="2 3">ATCC BAA-2122</strain>
    </source>
</reference>
<dbReference type="Proteomes" id="UP000002943">
    <property type="component" value="Unassembled WGS sequence"/>
</dbReference>